<comment type="caution">
    <text evidence="8">The sequence shown here is derived from an EMBL/GenBank/DDBJ whole genome shotgun (WGS) entry which is preliminary data.</text>
</comment>
<dbReference type="InterPro" id="IPR012840">
    <property type="entry name" value="NrdG2"/>
</dbReference>
<dbReference type="HOGENOM" id="CLU_078147_1_0_11"/>
<reference evidence="8 9" key="1">
    <citation type="submission" date="2013-03" db="EMBL/GenBank/DDBJ databases">
        <title>Reference genome for the Human Microbiome Project.</title>
        <authorList>
            <person name="Aqrawi P."/>
            <person name="Ayvaz T."/>
            <person name="Bess C."/>
            <person name="Blankenburg K."/>
            <person name="Coyle M."/>
            <person name="Deng J."/>
            <person name="Forbes L."/>
            <person name="Fowler G."/>
            <person name="Francisco L."/>
            <person name="Fu Q."/>
            <person name="Gibbs R."/>
            <person name="Gross S."/>
            <person name="Gubbala S."/>
            <person name="Hale W."/>
            <person name="Hemphill L."/>
            <person name="Highlander S."/>
            <person name="Hirani K."/>
            <person name="Jackson L."/>
            <person name="Jakkamsetti A."/>
            <person name="Javaid M."/>
            <person name="Jayaseelan J.C."/>
            <person name="Jiang H."/>
            <person name="Joshi V."/>
            <person name="Korchina V."/>
            <person name="Kovar C."/>
            <person name="Lara F."/>
            <person name="Lee S."/>
            <person name="Liu Y."/>
            <person name="Mata R."/>
            <person name="Mathew T."/>
            <person name="Munidasa M."/>
            <person name="Muzny D."/>
            <person name="Nazareth L."/>
            <person name="Ngo R."/>
            <person name="Nguyen L."/>
            <person name="Nguyen N."/>
            <person name="Okwuonu G."/>
            <person name="Ongeri F."/>
            <person name="Palculict T."/>
            <person name="Patil S."/>
            <person name="Petrosino J."/>
            <person name="Pham C."/>
            <person name="Pham P."/>
            <person name="Pu L.-L."/>
            <person name="Qin X."/>
            <person name="Qu J."/>
            <person name="Reid J."/>
            <person name="Ross M."/>
            <person name="Ruth R."/>
            <person name="Saada N."/>
            <person name="San Lucas F."/>
            <person name="Santibanez J."/>
            <person name="Shang Y."/>
            <person name="Simmons D."/>
            <person name="Song X.-Z."/>
            <person name="Tang L.-Y."/>
            <person name="Thornton R."/>
            <person name="Warren J."/>
            <person name="Weissenberger G."/>
            <person name="Wilczek-Boney K."/>
            <person name="Worley K."/>
            <person name="Youmans B."/>
            <person name="Zhang J."/>
            <person name="Zhang L."/>
            <person name="Zhao Z."/>
            <person name="Zhou C."/>
            <person name="Zhu D."/>
            <person name="Zhu Y."/>
        </authorList>
    </citation>
    <scope>NUCLEOTIDE SEQUENCE [LARGE SCALE GENOMIC DNA]</scope>
    <source>
        <strain evidence="8 9">F0333</strain>
    </source>
</reference>
<dbReference type="InterPro" id="IPR058240">
    <property type="entry name" value="rSAM_sf"/>
</dbReference>
<dbReference type="eggNOG" id="COG1180">
    <property type="taxonomic scope" value="Bacteria"/>
</dbReference>
<dbReference type="SFLD" id="SFLDG01094">
    <property type="entry name" value="Uncharacterised_Radical_SAM_Su"/>
    <property type="match status" value="1"/>
</dbReference>
<evidence type="ECO:0000313" key="9">
    <source>
        <dbReference type="Proteomes" id="UP000013015"/>
    </source>
</evidence>
<dbReference type="GO" id="GO:0046872">
    <property type="term" value="F:metal ion binding"/>
    <property type="evidence" value="ECO:0007669"/>
    <property type="project" value="UniProtKB-KW"/>
</dbReference>
<evidence type="ECO:0000313" key="8">
    <source>
        <dbReference type="EMBL" id="ENO18225.1"/>
    </source>
</evidence>
<dbReference type="AlphaFoldDB" id="N6W6U3"/>
<dbReference type="GO" id="GO:0051539">
    <property type="term" value="F:4 iron, 4 sulfur cluster binding"/>
    <property type="evidence" value="ECO:0007669"/>
    <property type="project" value="UniProtKB-KW"/>
</dbReference>
<feature type="domain" description="Radical SAM core" evidence="7">
    <location>
        <begin position="41"/>
        <end position="225"/>
    </location>
</feature>
<dbReference type="PATRIC" id="fig|888050.3.peg.753"/>
<gene>
    <name evidence="8" type="primary">nrdG</name>
    <name evidence="8" type="ORF">HMPREF9004_0794</name>
</gene>
<evidence type="ECO:0000256" key="1">
    <source>
        <dbReference type="ARBA" id="ARBA00001966"/>
    </source>
</evidence>
<dbReference type="SFLD" id="SFLDS00029">
    <property type="entry name" value="Radical_SAM"/>
    <property type="match status" value="1"/>
</dbReference>
<dbReference type="EC" id="1.97.1.4" evidence="8"/>
<dbReference type="Gene3D" id="3.20.20.70">
    <property type="entry name" value="Aldolase class I"/>
    <property type="match status" value="1"/>
</dbReference>
<evidence type="ECO:0000256" key="2">
    <source>
        <dbReference type="ARBA" id="ARBA00022485"/>
    </source>
</evidence>
<dbReference type="STRING" id="888050.HMPREF9004_0794"/>
<comment type="cofactor">
    <cofactor evidence="1">
        <name>[4Fe-4S] cluster</name>
        <dbReference type="ChEBI" id="CHEBI:49883"/>
    </cofactor>
</comment>
<evidence type="ECO:0000259" key="7">
    <source>
        <dbReference type="PROSITE" id="PS51918"/>
    </source>
</evidence>
<keyword evidence="8" id="KW-0560">Oxidoreductase</keyword>
<name>N6W6U3_9ACTO</name>
<dbReference type="GO" id="GO:0043365">
    <property type="term" value="F:[formate-C-acetyltransferase]-activating enzyme activity"/>
    <property type="evidence" value="ECO:0007669"/>
    <property type="project" value="UniProtKB-EC"/>
</dbReference>
<keyword evidence="4" id="KW-0479">Metal-binding</keyword>
<dbReference type="CDD" id="cd01335">
    <property type="entry name" value="Radical_SAM"/>
    <property type="match status" value="1"/>
</dbReference>
<keyword evidence="2" id="KW-0004">4Fe-4S</keyword>
<keyword evidence="6" id="KW-0411">Iron-sulfur</keyword>
<sequence length="258" mass="27741">MSESSEAGARAEQAGAPLRIGGFTPDDLQIAGLVPLSTVDWPGRFVASVFCQGCPWRCPYCQNSAILDPKIPGVVAWSAVEDLLSRRHGLLDGVVFSGGEATRQLALLPAMRRVKELGFHVGLHTAGAYPKRLETILEEGLVDWVGIDVKAMPENYEQVSGRAGAAEKAWASLDLVLAHPEVAHEVRLTVYPGGPFDGLEVARELKERGVRAFALQQARAFGAPEGFEAKGAGWDDQVAALARDCTALGFDSFEFRPD</sequence>
<evidence type="ECO:0000256" key="6">
    <source>
        <dbReference type="ARBA" id="ARBA00023014"/>
    </source>
</evidence>
<dbReference type="Pfam" id="PF04055">
    <property type="entry name" value="Radical_SAM"/>
    <property type="match status" value="1"/>
</dbReference>
<evidence type="ECO:0000256" key="4">
    <source>
        <dbReference type="ARBA" id="ARBA00022723"/>
    </source>
</evidence>
<dbReference type="RefSeq" id="WP_005962523.1">
    <property type="nucleotide sequence ID" value="NZ_CP040505.1"/>
</dbReference>
<keyword evidence="9" id="KW-1185">Reference proteome</keyword>
<proteinExistence type="predicted"/>
<dbReference type="PANTHER" id="PTHR30352">
    <property type="entry name" value="PYRUVATE FORMATE-LYASE-ACTIVATING ENZYME"/>
    <property type="match status" value="1"/>
</dbReference>
<protein>
    <submittedName>
        <fullName evidence="8">Anaerobic ribonucleoside-triphosphate reductase activating protein</fullName>
        <ecNumber evidence="8">1.97.1.4</ecNumber>
    </submittedName>
</protein>
<evidence type="ECO:0000256" key="5">
    <source>
        <dbReference type="ARBA" id="ARBA00023004"/>
    </source>
</evidence>
<dbReference type="PANTHER" id="PTHR30352:SF13">
    <property type="entry name" value="GLYCYL-RADICAL ENZYME ACTIVATING ENZYME YJJW-RELATED"/>
    <property type="match status" value="1"/>
</dbReference>
<dbReference type="SUPFAM" id="SSF102114">
    <property type="entry name" value="Radical SAM enzymes"/>
    <property type="match status" value="1"/>
</dbReference>
<dbReference type="InterPro" id="IPR034457">
    <property type="entry name" value="Organic_radical-activating"/>
</dbReference>
<dbReference type="InterPro" id="IPR007197">
    <property type="entry name" value="rSAM"/>
</dbReference>
<dbReference type="Proteomes" id="UP000013015">
    <property type="component" value="Unassembled WGS sequence"/>
</dbReference>
<keyword evidence="3" id="KW-0949">S-adenosyl-L-methionine</keyword>
<evidence type="ECO:0000256" key="3">
    <source>
        <dbReference type="ARBA" id="ARBA00022691"/>
    </source>
</evidence>
<dbReference type="EMBL" id="AQHZ01000015">
    <property type="protein sequence ID" value="ENO18225.1"/>
    <property type="molecule type" value="Genomic_DNA"/>
</dbReference>
<dbReference type="PROSITE" id="PS51918">
    <property type="entry name" value="RADICAL_SAM"/>
    <property type="match status" value="1"/>
</dbReference>
<organism evidence="8 9">
    <name type="scientific">Schaalia cardiffensis F0333</name>
    <dbReference type="NCBI Taxonomy" id="888050"/>
    <lineage>
        <taxon>Bacteria</taxon>
        <taxon>Bacillati</taxon>
        <taxon>Actinomycetota</taxon>
        <taxon>Actinomycetes</taxon>
        <taxon>Actinomycetales</taxon>
        <taxon>Actinomycetaceae</taxon>
        <taxon>Schaalia</taxon>
    </lineage>
</organism>
<accession>N6W6U3</accession>
<dbReference type="NCBIfam" id="TIGR02495">
    <property type="entry name" value="NrdG2"/>
    <property type="match status" value="1"/>
</dbReference>
<dbReference type="OrthoDB" id="9782387at2"/>
<dbReference type="InterPro" id="IPR013785">
    <property type="entry name" value="Aldolase_TIM"/>
</dbReference>
<keyword evidence="5" id="KW-0408">Iron</keyword>